<accession>A0A7C0ZF96</accession>
<dbReference type="PANTHER" id="PTHR31209:SF0">
    <property type="entry name" value="METALLOENZYME DOMAIN-CONTAINING PROTEIN"/>
    <property type="match status" value="1"/>
</dbReference>
<sequence>MPVLQKLVKDEGGKIILLVMDGLGGLPVDGKTALELARTPNMDRLASLHSVALMDPVFPGITPGSGPGHLSLFGYDPLEYDIGRGILEALGVDMEVLPGDVTARGNFCTIKENIVVDRRAGRIPDEKNRELIEKLKEGIKEIDGVQVILKSGKEHRFVVLFRGEGLTGSATDTDPHREGEPVLKSEPVDGGGRIADVVNKFSVLAREILKDEKPANGVILRGITGAPHIPSFPEIYKMKSLAIATYPMYRGIAKLLGMDVAQMTGTNVKDEIDILKKHYNDYDYFFVHIKKTDSYGEDGNFEGKVSVIEEVDRLIPEILNLKPDVLAITGDHSTPASYKAHSWHPVPLLLVSKWTRISGVKGFNEKECALGDMGRIPGIYLTSLLLAHAGRLDKYGA</sequence>
<evidence type="ECO:0000313" key="7">
    <source>
        <dbReference type="EMBL" id="HDI83262.1"/>
    </source>
</evidence>
<protein>
    <submittedName>
        <fullName evidence="7">2,3-bisphosphoglycerate-independent phosphoglycerate mutase</fullName>
    </submittedName>
</protein>
<feature type="domain" description="Metalloenzyme" evidence="6">
    <location>
        <begin position="14"/>
        <end position="386"/>
    </location>
</feature>
<dbReference type="Pfam" id="PF01676">
    <property type="entry name" value="Metalloenzyme"/>
    <property type="match status" value="1"/>
</dbReference>
<name>A0A7C0ZF96_UNCW3</name>
<comment type="caution">
    <text evidence="7">The sequence shown here is derived from an EMBL/GenBank/DDBJ whole genome shotgun (WGS) entry which is preliminary data.</text>
</comment>
<evidence type="ECO:0000259" key="6">
    <source>
        <dbReference type="Pfam" id="PF01676"/>
    </source>
</evidence>
<dbReference type="NCBIfam" id="TIGR00306">
    <property type="entry name" value="apgM"/>
    <property type="match status" value="1"/>
</dbReference>
<evidence type="ECO:0000256" key="1">
    <source>
        <dbReference type="ARBA" id="ARBA00000370"/>
    </source>
</evidence>
<dbReference type="CDD" id="cd16011">
    <property type="entry name" value="iPGM_like"/>
    <property type="match status" value="1"/>
</dbReference>
<dbReference type="PIRSF" id="PIRSF006392">
    <property type="entry name" value="IPGAM_arch"/>
    <property type="match status" value="1"/>
</dbReference>
<dbReference type="Gene3D" id="3.40.720.10">
    <property type="entry name" value="Alkaline Phosphatase, subunit A"/>
    <property type="match status" value="1"/>
</dbReference>
<evidence type="ECO:0000256" key="4">
    <source>
        <dbReference type="ARBA" id="ARBA00005524"/>
    </source>
</evidence>
<dbReference type="SUPFAM" id="SSF53649">
    <property type="entry name" value="Alkaline phosphatase-like"/>
    <property type="match status" value="1"/>
</dbReference>
<dbReference type="GO" id="GO:0004619">
    <property type="term" value="F:phosphoglycerate mutase activity"/>
    <property type="evidence" value="ECO:0007669"/>
    <property type="project" value="UniProtKB-EC"/>
</dbReference>
<comment type="function">
    <text evidence="2">Catalyzes the interconversion of 2-phosphoglycerate and 3-phosphoglycerate.</text>
</comment>
<comment type="catalytic activity">
    <reaction evidence="1">
        <text>(2R)-2-phosphoglycerate = (2R)-3-phosphoglycerate</text>
        <dbReference type="Rhea" id="RHEA:15901"/>
        <dbReference type="ChEBI" id="CHEBI:58272"/>
        <dbReference type="ChEBI" id="CHEBI:58289"/>
        <dbReference type="EC" id="5.4.2.12"/>
    </reaction>
</comment>
<dbReference type="InterPro" id="IPR042253">
    <property type="entry name" value="Pglycerate_mutase_ApgM_sf"/>
</dbReference>
<dbReference type="EMBL" id="DQWE01000271">
    <property type="protein sequence ID" value="HDI83262.1"/>
    <property type="molecule type" value="Genomic_DNA"/>
</dbReference>
<keyword evidence="5" id="KW-0324">Glycolysis</keyword>
<gene>
    <name evidence="7" type="ORF">ENF18_05675</name>
</gene>
<dbReference type="GO" id="GO:0006096">
    <property type="term" value="P:glycolytic process"/>
    <property type="evidence" value="ECO:0007669"/>
    <property type="project" value="UniProtKB-KW"/>
</dbReference>
<proteinExistence type="inferred from homology"/>
<dbReference type="Proteomes" id="UP000885847">
    <property type="component" value="Unassembled WGS sequence"/>
</dbReference>
<reference evidence="7" key="1">
    <citation type="journal article" date="2020" name="mSystems">
        <title>Genome- and Community-Level Interaction Insights into Carbon Utilization and Element Cycling Functions of Hydrothermarchaeota in Hydrothermal Sediment.</title>
        <authorList>
            <person name="Zhou Z."/>
            <person name="Liu Y."/>
            <person name="Xu W."/>
            <person name="Pan J."/>
            <person name="Luo Z.H."/>
            <person name="Li M."/>
        </authorList>
    </citation>
    <scope>NUCLEOTIDE SEQUENCE [LARGE SCALE GENOMIC DNA]</scope>
    <source>
        <strain evidence="7">HyVt-102</strain>
    </source>
</reference>
<dbReference type="InterPro" id="IPR017850">
    <property type="entry name" value="Alkaline_phosphatase_core_sf"/>
</dbReference>
<dbReference type="NCBIfam" id="NF003160">
    <property type="entry name" value="PRK04135.1"/>
    <property type="match status" value="1"/>
</dbReference>
<evidence type="ECO:0000256" key="3">
    <source>
        <dbReference type="ARBA" id="ARBA00004921"/>
    </source>
</evidence>
<dbReference type="InterPro" id="IPR006124">
    <property type="entry name" value="Metalloenzyme"/>
</dbReference>
<evidence type="ECO:0000256" key="2">
    <source>
        <dbReference type="ARBA" id="ARBA00002315"/>
    </source>
</evidence>
<dbReference type="PANTHER" id="PTHR31209">
    <property type="entry name" value="COFACTOR-INDEPENDENT PHOSPHOGLYCERATE MUTASE"/>
    <property type="match status" value="1"/>
</dbReference>
<dbReference type="Pfam" id="PF10143">
    <property type="entry name" value="PhosphMutase"/>
    <property type="match status" value="1"/>
</dbReference>
<dbReference type="InterPro" id="IPR004456">
    <property type="entry name" value="Pglycerate_mutase_ApgM"/>
</dbReference>
<dbReference type="AlphaFoldDB" id="A0A7C0ZF96"/>
<evidence type="ECO:0000256" key="5">
    <source>
        <dbReference type="ARBA" id="ARBA00023152"/>
    </source>
</evidence>
<dbReference type="Gene3D" id="3.30.70.2130">
    <property type="entry name" value="Metalloenzyme domain"/>
    <property type="match status" value="1"/>
</dbReference>
<dbReference type="GO" id="GO:0046872">
    <property type="term" value="F:metal ion binding"/>
    <property type="evidence" value="ECO:0007669"/>
    <property type="project" value="InterPro"/>
</dbReference>
<comment type="similarity">
    <text evidence="4">Belongs to the BPG-independent phosphoglycerate mutase family. A-PGAM subfamily.</text>
</comment>
<organism evidence="7">
    <name type="scientific">candidate division WOR-3 bacterium</name>
    <dbReference type="NCBI Taxonomy" id="2052148"/>
    <lineage>
        <taxon>Bacteria</taxon>
        <taxon>Bacteria division WOR-3</taxon>
    </lineage>
</organism>
<comment type="pathway">
    <text evidence="3">Carbohydrate degradation.</text>
</comment>